<keyword evidence="25" id="KW-1185">Reference proteome</keyword>
<dbReference type="SMART" id="SM00108">
    <property type="entry name" value="B_lectin"/>
    <property type="match status" value="1"/>
</dbReference>
<feature type="transmembrane region" description="Helical" evidence="19">
    <location>
        <begin position="452"/>
        <end position="473"/>
    </location>
</feature>
<dbReference type="Pfam" id="PF00954">
    <property type="entry name" value="S_locus_glycop"/>
    <property type="match status" value="1"/>
</dbReference>
<sequence length="792" mass="89571">MGVLFLLLLFLALSSSPSSSSNLPAALDEGSSLSVEKEIDFLVSPNRAFSAGFYPVGPNAYCFAIWFNDENHTVVWMANRDKPVNGKRSKLSLHKTGNLVLTDAGQISVWASDTEPTSSSNSHTRLQLEDTGNLVLRGGGVVHWQSFDWPTDTLLPHQLITRSTELVASRSRTNHSSGFYKFHFDYENTLRLVFDGIETSSVYWYETWLVSWEAGRSAYNNSRIAFFDSFGYFNSSDELQFWSSDWGTRRPRRLTVDPDGNIRMYSLDHGNKTWQVTWQAISKPCKIHGACGANSLCTYAPESGRRCSCAPGYTMKNRRDWSHGCVPNFKSCEKGDQYDFIELRQSEFYGYDIGFFRNYTLQQCKEECLKYCSCKGIQYKVGEAYCYPKNMLLNGYQGGFEYPMFIRVPKIVQVSDRKHPLEEFSLDCPKEVLTTDLDRTYKKKRENGTLRFMLWFAIGLGLLEILCIIYVSLKTRQPSSRSKQGYIQAAAGFSKFTYAELKKATRNFNEEIGRGGGGVVYKGILPDNRAAAIKRLNEANQGEAEFLAEVSIIGRLNHMNLLETWGYCAEGKHRLLVYEYMEHGSLAANLYSNALDWEKRLGIALGTAKGLAYLHEECLEWVLHCDVKPHNILLDSNYQPKVADFGLSKLLNRGGIGNSSFSRIRGTRGYMAPEWVFNLPITSKVDVYSYGIVVLELITGRNPMGVHTSDDNDEMENGRLVTWVREKIHGGAESGKASWIEEIVDPTMGSEYDVGRMEVLVKVALQCAEEDKDARPSMSQVVDMLLRPQEED</sequence>
<dbReference type="PROSITE" id="PS00107">
    <property type="entry name" value="PROTEIN_KINASE_ATP"/>
    <property type="match status" value="1"/>
</dbReference>
<dbReference type="GO" id="GO:0004674">
    <property type="term" value="F:protein serine/threonine kinase activity"/>
    <property type="evidence" value="ECO:0007669"/>
    <property type="project" value="UniProtKB-KW"/>
</dbReference>
<dbReference type="Gene3D" id="3.30.200.20">
    <property type="entry name" value="Phosphorylase Kinase, domain 1"/>
    <property type="match status" value="1"/>
</dbReference>
<comment type="similarity">
    <text evidence="17">Belongs to the protein kinase superfamily. Ser/Thr protein kinase family.</text>
</comment>
<evidence type="ECO:0000256" key="10">
    <source>
        <dbReference type="ARBA" id="ARBA00022989"/>
    </source>
</evidence>
<gene>
    <name evidence="24" type="ORF">RJ640_006934</name>
</gene>
<dbReference type="PANTHER" id="PTHR47974:SF3">
    <property type="entry name" value="RECEPTOR-LIKE SERINE_THREONINE-PROTEIN KINASE"/>
    <property type="match status" value="1"/>
</dbReference>
<dbReference type="InterPro" id="IPR011009">
    <property type="entry name" value="Kinase-like_dom_sf"/>
</dbReference>
<name>A0AA88U077_9ASTE</name>
<keyword evidence="6 20" id="KW-0732">Signal</keyword>
<evidence type="ECO:0000313" key="24">
    <source>
        <dbReference type="EMBL" id="KAK2965415.1"/>
    </source>
</evidence>
<comment type="catalytic activity">
    <reaction evidence="16 17">
        <text>L-seryl-[protein] + ATP = O-phospho-L-seryl-[protein] + ADP + H(+)</text>
        <dbReference type="Rhea" id="RHEA:17989"/>
        <dbReference type="Rhea" id="RHEA-COMP:9863"/>
        <dbReference type="Rhea" id="RHEA-COMP:11604"/>
        <dbReference type="ChEBI" id="CHEBI:15378"/>
        <dbReference type="ChEBI" id="CHEBI:29999"/>
        <dbReference type="ChEBI" id="CHEBI:30616"/>
        <dbReference type="ChEBI" id="CHEBI:83421"/>
        <dbReference type="ChEBI" id="CHEBI:456216"/>
        <dbReference type="EC" id="2.7.11.1"/>
    </reaction>
</comment>
<keyword evidence="5 19" id="KW-0812">Transmembrane</keyword>
<dbReference type="Pfam" id="PF00069">
    <property type="entry name" value="Pkinase"/>
    <property type="match status" value="1"/>
</dbReference>
<dbReference type="InterPro" id="IPR036426">
    <property type="entry name" value="Bulb-type_lectin_dom_sf"/>
</dbReference>
<dbReference type="InterPro" id="IPR000719">
    <property type="entry name" value="Prot_kinase_dom"/>
</dbReference>
<dbReference type="InterPro" id="IPR000858">
    <property type="entry name" value="S_locus_glycoprot_dom"/>
</dbReference>
<evidence type="ECO:0000256" key="12">
    <source>
        <dbReference type="ARBA" id="ARBA00023157"/>
    </source>
</evidence>
<evidence type="ECO:0000256" key="3">
    <source>
        <dbReference type="ARBA" id="ARBA00022536"/>
    </source>
</evidence>
<dbReference type="GO" id="GO:0048544">
    <property type="term" value="P:recognition of pollen"/>
    <property type="evidence" value="ECO:0007669"/>
    <property type="project" value="InterPro"/>
</dbReference>
<dbReference type="CDD" id="cd00028">
    <property type="entry name" value="B_lectin"/>
    <property type="match status" value="1"/>
</dbReference>
<dbReference type="Proteomes" id="UP001187471">
    <property type="component" value="Unassembled WGS sequence"/>
</dbReference>
<evidence type="ECO:0000256" key="14">
    <source>
        <dbReference type="ARBA" id="ARBA00023180"/>
    </source>
</evidence>
<evidence type="ECO:0000256" key="5">
    <source>
        <dbReference type="ARBA" id="ARBA00022692"/>
    </source>
</evidence>
<dbReference type="EMBL" id="JAVXUO010003222">
    <property type="protein sequence ID" value="KAK2965415.1"/>
    <property type="molecule type" value="Genomic_DNA"/>
</dbReference>
<keyword evidence="4 17" id="KW-0808">Transferase</keyword>
<keyword evidence="2 17" id="KW-0723">Serine/threonine-protein kinase</keyword>
<dbReference type="GO" id="GO:0005524">
    <property type="term" value="F:ATP binding"/>
    <property type="evidence" value="ECO:0007669"/>
    <property type="project" value="UniProtKB-UniRule"/>
</dbReference>
<evidence type="ECO:0000256" key="4">
    <source>
        <dbReference type="ARBA" id="ARBA00022679"/>
    </source>
</evidence>
<dbReference type="SUPFAM" id="SSF56112">
    <property type="entry name" value="Protein kinase-like (PK-like)"/>
    <property type="match status" value="1"/>
</dbReference>
<organism evidence="24 25">
    <name type="scientific">Escallonia rubra</name>
    <dbReference type="NCBI Taxonomy" id="112253"/>
    <lineage>
        <taxon>Eukaryota</taxon>
        <taxon>Viridiplantae</taxon>
        <taxon>Streptophyta</taxon>
        <taxon>Embryophyta</taxon>
        <taxon>Tracheophyta</taxon>
        <taxon>Spermatophyta</taxon>
        <taxon>Magnoliopsida</taxon>
        <taxon>eudicotyledons</taxon>
        <taxon>Gunneridae</taxon>
        <taxon>Pentapetalae</taxon>
        <taxon>asterids</taxon>
        <taxon>campanulids</taxon>
        <taxon>Escalloniales</taxon>
        <taxon>Escalloniaceae</taxon>
        <taxon>Escallonia</taxon>
    </lineage>
</organism>
<keyword evidence="8 17" id="KW-0418">Kinase</keyword>
<dbReference type="PANTHER" id="PTHR47974">
    <property type="entry name" value="OS07G0415500 PROTEIN"/>
    <property type="match status" value="1"/>
</dbReference>
<evidence type="ECO:0000256" key="7">
    <source>
        <dbReference type="ARBA" id="ARBA00022741"/>
    </source>
</evidence>
<dbReference type="EC" id="2.7.11.1" evidence="17"/>
<dbReference type="PROSITE" id="PS50927">
    <property type="entry name" value="BULB_LECTIN"/>
    <property type="match status" value="1"/>
</dbReference>
<dbReference type="Pfam" id="PF01453">
    <property type="entry name" value="B_lectin"/>
    <property type="match status" value="1"/>
</dbReference>
<dbReference type="CDD" id="cd01098">
    <property type="entry name" value="PAN_AP_plant"/>
    <property type="match status" value="1"/>
</dbReference>
<evidence type="ECO:0000256" key="20">
    <source>
        <dbReference type="SAM" id="SignalP"/>
    </source>
</evidence>
<evidence type="ECO:0000256" key="9">
    <source>
        <dbReference type="ARBA" id="ARBA00022840"/>
    </source>
</evidence>
<evidence type="ECO:0000256" key="18">
    <source>
        <dbReference type="PROSITE-ProRule" id="PRU10141"/>
    </source>
</evidence>
<keyword evidence="13" id="KW-0675">Receptor</keyword>
<evidence type="ECO:0000256" key="11">
    <source>
        <dbReference type="ARBA" id="ARBA00023136"/>
    </source>
</evidence>
<dbReference type="InterPro" id="IPR024171">
    <property type="entry name" value="SRK-like_kinase"/>
</dbReference>
<evidence type="ECO:0000313" key="25">
    <source>
        <dbReference type="Proteomes" id="UP001187471"/>
    </source>
</evidence>
<keyword evidence="12" id="KW-1015">Disulfide bond</keyword>
<comment type="caution">
    <text evidence="24">The sequence shown here is derived from an EMBL/GenBank/DDBJ whole genome shotgun (WGS) entry which is preliminary data.</text>
</comment>
<dbReference type="InterPro" id="IPR001480">
    <property type="entry name" value="Bulb-type_lectin_dom"/>
</dbReference>
<evidence type="ECO:0000259" key="21">
    <source>
        <dbReference type="PROSITE" id="PS50011"/>
    </source>
</evidence>
<comment type="subcellular location">
    <subcellularLocation>
        <location evidence="1">Membrane</location>
        <topology evidence="1">Single-pass type I membrane protein</topology>
    </subcellularLocation>
</comment>
<dbReference type="PROSITE" id="PS00108">
    <property type="entry name" value="PROTEIN_KINASE_ST"/>
    <property type="match status" value="1"/>
</dbReference>
<protein>
    <recommendedName>
        <fullName evidence="17">Receptor-like serine/threonine-protein kinase</fullName>
        <ecNumber evidence="17">2.7.11.1</ecNumber>
    </recommendedName>
</protein>
<evidence type="ECO:0000259" key="23">
    <source>
        <dbReference type="PROSITE" id="PS50948"/>
    </source>
</evidence>
<proteinExistence type="inferred from homology"/>
<evidence type="ECO:0000256" key="17">
    <source>
        <dbReference type="PIRNR" id="PIRNR000641"/>
    </source>
</evidence>
<dbReference type="Gene3D" id="2.90.10.10">
    <property type="entry name" value="Bulb-type lectin domain"/>
    <property type="match status" value="1"/>
</dbReference>
<dbReference type="InterPro" id="IPR008271">
    <property type="entry name" value="Ser/Thr_kinase_AS"/>
</dbReference>
<dbReference type="SMART" id="SM00220">
    <property type="entry name" value="S_TKc"/>
    <property type="match status" value="1"/>
</dbReference>
<dbReference type="InterPro" id="IPR017441">
    <property type="entry name" value="Protein_kinase_ATP_BS"/>
</dbReference>
<dbReference type="FunFam" id="3.30.200.20:FF:000059">
    <property type="entry name" value="S-receptor-like serine/threonine-protein kinase"/>
    <property type="match status" value="1"/>
</dbReference>
<keyword evidence="14" id="KW-0325">Glycoprotein</keyword>
<evidence type="ECO:0000256" key="16">
    <source>
        <dbReference type="ARBA" id="ARBA00048679"/>
    </source>
</evidence>
<evidence type="ECO:0000256" key="6">
    <source>
        <dbReference type="ARBA" id="ARBA00022729"/>
    </source>
</evidence>
<feature type="domain" description="Bulb-type lectin" evidence="22">
    <location>
        <begin position="18"/>
        <end position="149"/>
    </location>
</feature>
<dbReference type="PROSITE" id="PS50948">
    <property type="entry name" value="PAN"/>
    <property type="match status" value="1"/>
</dbReference>
<evidence type="ECO:0000256" key="19">
    <source>
        <dbReference type="SAM" id="Phobius"/>
    </source>
</evidence>
<dbReference type="CDD" id="cd00053">
    <property type="entry name" value="EGF"/>
    <property type="match status" value="1"/>
</dbReference>
<evidence type="ECO:0000259" key="22">
    <source>
        <dbReference type="PROSITE" id="PS50927"/>
    </source>
</evidence>
<evidence type="ECO:0000256" key="8">
    <source>
        <dbReference type="ARBA" id="ARBA00022777"/>
    </source>
</evidence>
<evidence type="ECO:0000256" key="15">
    <source>
        <dbReference type="ARBA" id="ARBA00047899"/>
    </source>
</evidence>
<evidence type="ECO:0000256" key="13">
    <source>
        <dbReference type="ARBA" id="ARBA00023170"/>
    </source>
</evidence>
<comment type="catalytic activity">
    <reaction evidence="15 17">
        <text>L-threonyl-[protein] + ATP = O-phospho-L-threonyl-[protein] + ADP + H(+)</text>
        <dbReference type="Rhea" id="RHEA:46608"/>
        <dbReference type="Rhea" id="RHEA-COMP:11060"/>
        <dbReference type="Rhea" id="RHEA-COMP:11605"/>
        <dbReference type="ChEBI" id="CHEBI:15378"/>
        <dbReference type="ChEBI" id="CHEBI:30013"/>
        <dbReference type="ChEBI" id="CHEBI:30616"/>
        <dbReference type="ChEBI" id="CHEBI:61977"/>
        <dbReference type="ChEBI" id="CHEBI:456216"/>
        <dbReference type="EC" id="2.7.11.1"/>
    </reaction>
</comment>
<feature type="signal peptide" evidence="20">
    <location>
        <begin position="1"/>
        <end position="20"/>
    </location>
</feature>
<keyword evidence="10 19" id="KW-1133">Transmembrane helix</keyword>
<dbReference type="GO" id="GO:0016020">
    <property type="term" value="C:membrane"/>
    <property type="evidence" value="ECO:0007669"/>
    <property type="project" value="UniProtKB-SubCell"/>
</dbReference>
<keyword evidence="3" id="KW-0245">EGF-like domain</keyword>
<feature type="domain" description="Protein kinase" evidence="21">
    <location>
        <begin position="506"/>
        <end position="786"/>
    </location>
</feature>
<feature type="binding site" evidence="18">
    <location>
        <position position="534"/>
    </location>
    <ligand>
        <name>ATP</name>
        <dbReference type="ChEBI" id="CHEBI:30616"/>
    </ligand>
</feature>
<evidence type="ECO:0000256" key="1">
    <source>
        <dbReference type="ARBA" id="ARBA00004479"/>
    </source>
</evidence>
<keyword evidence="9 17" id="KW-0067">ATP-binding</keyword>
<dbReference type="Gene3D" id="1.10.510.10">
    <property type="entry name" value="Transferase(Phosphotransferase) domain 1"/>
    <property type="match status" value="1"/>
</dbReference>
<dbReference type="PROSITE" id="PS50011">
    <property type="entry name" value="PROTEIN_KINASE_DOM"/>
    <property type="match status" value="1"/>
</dbReference>
<feature type="domain" description="Apple" evidence="23">
    <location>
        <begin position="332"/>
        <end position="409"/>
    </location>
</feature>
<dbReference type="PIRSF" id="PIRSF000641">
    <property type="entry name" value="SRK"/>
    <property type="match status" value="1"/>
</dbReference>
<reference evidence="24" key="1">
    <citation type="submission" date="2022-12" db="EMBL/GenBank/DDBJ databases">
        <title>Draft genome assemblies for two species of Escallonia (Escalloniales).</title>
        <authorList>
            <person name="Chanderbali A."/>
            <person name="Dervinis C."/>
            <person name="Anghel I."/>
            <person name="Soltis D."/>
            <person name="Soltis P."/>
            <person name="Zapata F."/>
        </authorList>
    </citation>
    <scope>NUCLEOTIDE SEQUENCE</scope>
    <source>
        <strain evidence="24">UCBG92.1500</strain>
        <tissue evidence="24">Leaf</tissue>
    </source>
</reference>
<keyword evidence="7 17" id="KW-0547">Nucleotide-binding</keyword>
<feature type="chain" id="PRO_5041647569" description="Receptor-like serine/threonine-protein kinase" evidence="20">
    <location>
        <begin position="21"/>
        <end position="792"/>
    </location>
</feature>
<dbReference type="InterPro" id="IPR003609">
    <property type="entry name" value="Pan_app"/>
</dbReference>
<keyword evidence="11 19" id="KW-0472">Membrane</keyword>
<dbReference type="AlphaFoldDB" id="A0AA88U077"/>
<dbReference type="FunFam" id="1.10.510.10:FF:000302">
    <property type="entry name" value="Serine/threonine-protein kinase"/>
    <property type="match status" value="1"/>
</dbReference>
<dbReference type="SUPFAM" id="SSF51110">
    <property type="entry name" value="alpha-D-mannose-specific plant lectins"/>
    <property type="match status" value="1"/>
</dbReference>
<dbReference type="CDD" id="cd14066">
    <property type="entry name" value="STKc_IRAK"/>
    <property type="match status" value="1"/>
</dbReference>
<evidence type="ECO:0000256" key="2">
    <source>
        <dbReference type="ARBA" id="ARBA00022527"/>
    </source>
</evidence>
<accession>A0AA88U077</accession>